<name>A0A7W9BUD2_9SPHN</name>
<evidence type="ECO:0000313" key="1">
    <source>
        <dbReference type="EMBL" id="MBB5730289.1"/>
    </source>
</evidence>
<comment type="caution">
    <text evidence="1">The sequence shown here is derived from an EMBL/GenBank/DDBJ whole genome shotgun (WGS) entry which is preliminary data.</text>
</comment>
<evidence type="ECO:0000313" key="2">
    <source>
        <dbReference type="Proteomes" id="UP000546701"/>
    </source>
</evidence>
<organism evidence="1 2">
    <name type="scientific">Sphingomonas prati</name>
    <dbReference type="NCBI Taxonomy" id="1843237"/>
    <lineage>
        <taxon>Bacteria</taxon>
        <taxon>Pseudomonadati</taxon>
        <taxon>Pseudomonadota</taxon>
        <taxon>Alphaproteobacteria</taxon>
        <taxon>Sphingomonadales</taxon>
        <taxon>Sphingomonadaceae</taxon>
        <taxon>Sphingomonas</taxon>
    </lineage>
</organism>
<sequence length="236" mass="25725">MCPQDEDDGVAAWEVLGFEQHGTLGIRASGDAERLFVQIVVGEFGPAAADYPILFAKSPETGRFYAGALLRLQAGDDANLDESGRLRGYRPADLEREGFFVEQDRIVIDRDLPMFVDGGGAPLFDGDGGQGVALQRVQRALGRLHAGLPATDAFIARLLERSLLEPIDIDLRFDDGTRFRLEDLYTISADAVAALPDTTVLAMFHDGDLAACYTQIQSVRQIARMARVRNDRLAGA</sequence>
<dbReference type="AlphaFoldDB" id="A0A7W9BUD2"/>
<reference evidence="1 2" key="1">
    <citation type="submission" date="2020-08" db="EMBL/GenBank/DDBJ databases">
        <title>Genomic Encyclopedia of Type Strains, Phase IV (KMG-IV): sequencing the most valuable type-strain genomes for metagenomic binning, comparative biology and taxonomic classification.</title>
        <authorList>
            <person name="Goeker M."/>
        </authorList>
    </citation>
    <scope>NUCLEOTIDE SEQUENCE [LARGE SCALE GENOMIC DNA]</scope>
    <source>
        <strain evidence="1 2">DSM 103336</strain>
    </source>
</reference>
<evidence type="ECO:0008006" key="3">
    <source>
        <dbReference type="Google" id="ProtNLM"/>
    </source>
</evidence>
<gene>
    <name evidence="1" type="ORF">FHS99_002787</name>
</gene>
<dbReference type="Proteomes" id="UP000546701">
    <property type="component" value="Unassembled WGS sequence"/>
</dbReference>
<protein>
    <recommendedName>
        <fullName evidence="3">Multidrug transporter</fullName>
    </recommendedName>
</protein>
<accession>A0A7W9BUD2</accession>
<dbReference type="EMBL" id="JACIJR010000006">
    <property type="protein sequence ID" value="MBB5730289.1"/>
    <property type="molecule type" value="Genomic_DNA"/>
</dbReference>
<dbReference type="InterPro" id="IPR010836">
    <property type="entry name" value="SapC"/>
</dbReference>
<keyword evidence="2" id="KW-1185">Reference proteome</keyword>
<proteinExistence type="predicted"/>
<dbReference type="Pfam" id="PF07277">
    <property type="entry name" value="SapC"/>
    <property type="match status" value="1"/>
</dbReference>
<dbReference type="RefSeq" id="WP_221237625.1">
    <property type="nucleotide sequence ID" value="NZ_JACIJR010000006.1"/>
</dbReference>